<dbReference type="EMBL" id="SAVA01000001">
    <property type="protein sequence ID" value="RWR54833.1"/>
    <property type="molecule type" value="Genomic_DNA"/>
</dbReference>
<dbReference type="SUPFAM" id="SSF52833">
    <property type="entry name" value="Thioredoxin-like"/>
    <property type="match status" value="1"/>
</dbReference>
<dbReference type="InterPro" id="IPR004045">
    <property type="entry name" value="Glutathione_S-Trfase_N"/>
</dbReference>
<dbReference type="RefSeq" id="WP_128154377.1">
    <property type="nucleotide sequence ID" value="NZ_JBHSOM010000007.1"/>
</dbReference>
<evidence type="ECO:0000259" key="1">
    <source>
        <dbReference type="PROSITE" id="PS50404"/>
    </source>
</evidence>
<organism evidence="2 3">
    <name type="scientific">Paenirhodobacter huangdaonensis</name>
    <dbReference type="NCBI Taxonomy" id="2501515"/>
    <lineage>
        <taxon>Bacteria</taxon>
        <taxon>Pseudomonadati</taxon>
        <taxon>Pseudomonadota</taxon>
        <taxon>Alphaproteobacteria</taxon>
        <taxon>Rhodobacterales</taxon>
        <taxon>Rhodobacter group</taxon>
        <taxon>Paenirhodobacter</taxon>
    </lineage>
</organism>
<evidence type="ECO:0000313" key="2">
    <source>
        <dbReference type="EMBL" id="RWR54833.1"/>
    </source>
</evidence>
<dbReference type="AlphaFoldDB" id="A0A3S3NDD8"/>
<dbReference type="PANTHER" id="PTHR44051">
    <property type="entry name" value="GLUTATHIONE S-TRANSFERASE-RELATED"/>
    <property type="match status" value="1"/>
</dbReference>
<evidence type="ECO:0000313" key="3">
    <source>
        <dbReference type="Proteomes" id="UP000288071"/>
    </source>
</evidence>
<proteinExistence type="predicted"/>
<dbReference type="GO" id="GO:0016740">
    <property type="term" value="F:transferase activity"/>
    <property type="evidence" value="ECO:0007669"/>
    <property type="project" value="UniProtKB-KW"/>
</dbReference>
<feature type="domain" description="GST N-terminal" evidence="1">
    <location>
        <begin position="1"/>
        <end position="81"/>
    </location>
</feature>
<keyword evidence="2" id="KW-0808">Transferase</keyword>
<sequence>MLTLFHSPGACSMGIVFLLEELGVDYTLAAIDLRKGEQNDTAFRQMNPKGKVPTLILDDGTALTEFPAIAYWLCRRHGAAELWPDTIDGQARVLELVEFLVASIHMRGFTFLVMPQKFSADPAAQDSLRALGRREVEAGLATVAAQHGAALCARSRIGIEDAALFYILVWARALGIAVPAPLSTYAEALLARPSAQVALRGLAAG</sequence>
<dbReference type="InterPro" id="IPR040079">
    <property type="entry name" value="Glutathione_S-Trfase"/>
</dbReference>
<reference evidence="3" key="1">
    <citation type="submission" date="2019-01" db="EMBL/GenBank/DDBJ databases">
        <title>Sinorhodobacter populi sp. nov. isolated from the symptomatic bark tissue of Populus euramericana canker.</title>
        <authorList>
            <person name="Li Y."/>
        </authorList>
    </citation>
    <scope>NUCLEOTIDE SEQUENCE [LARGE SCALE GENOMIC DNA]</scope>
    <source>
        <strain evidence="3">CGMCC 1.12963</strain>
    </source>
</reference>
<dbReference type="Proteomes" id="UP000288071">
    <property type="component" value="Unassembled WGS sequence"/>
</dbReference>
<dbReference type="Gene3D" id="1.20.1050.10">
    <property type="match status" value="1"/>
</dbReference>
<dbReference type="SFLD" id="SFLDG00358">
    <property type="entry name" value="Main_(cytGST)"/>
    <property type="match status" value="1"/>
</dbReference>
<dbReference type="Pfam" id="PF13409">
    <property type="entry name" value="GST_N_2"/>
    <property type="match status" value="1"/>
</dbReference>
<reference evidence="2 3" key="2">
    <citation type="submission" date="2019-01" db="EMBL/GenBank/DDBJ databases">
        <title>Sinorhodobacter populi sp. nov. isolated from the symptomatic bark tissue of Populus euramericana canker.</title>
        <authorList>
            <person name="Xu G."/>
        </authorList>
    </citation>
    <scope>NUCLEOTIDE SEQUENCE [LARGE SCALE GENOMIC DNA]</scope>
    <source>
        <strain evidence="2 3">CGMCC 1.12963</strain>
    </source>
</reference>
<dbReference type="InterPro" id="IPR036249">
    <property type="entry name" value="Thioredoxin-like_sf"/>
</dbReference>
<dbReference type="InterPro" id="IPR036282">
    <property type="entry name" value="Glutathione-S-Trfase_C_sf"/>
</dbReference>
<name>A0A3S3NDD8_9RHOB</name>
<keyword evidence="3" id="KW-1185">Reference proteome</keyword>
<gene>
    <name evidence="2" type="ORF">EOW66_01850</name>
</gene>
<accession>A0A3S3NDD8</accession>
<dbReference type="PANTHER" id="PTHR44051:SF8">
    <property type="entry name" value="GLUTATHIONE S-TRANSFERASE GSTA"/>
    <property type="match status" value="1"/>
</dbReference>
<dbReference type="CDD" id="cd03057">
    <property type="entry name" value="GST_N_Beta"/>
    <property type="match status" value="1"/>
</dbReference>
<dbReference type="PROSITE" id="PS50404">
    <property type="entry name" value="GST_NTER"/>
    <property type="match status" value="1"/>
</dbReference>
<dbReference type="SFLD" id="SFLDS00019">
    <property type="entry name" value="Glutathione_Transferase_(cytos"/>
    <property type="match status" value="1"/>
</dbReference>
<comment type="caution">
    <text evidence="2">The sequence shown here is derived from an EMBL/GenBank/DDBJ whole genome shotgun (WGS) entry which is preliminary data.</text>
</comment>
<dbReference type="Gene3D" id="3.40.30.10">
    <property type="entry name" value="Glutaredoxin"/>
    <property type="match status" value="1"/>
</dbReference>
<dbReference type="SUPFAM" id="SSF47616">
    <property type="entry name" value="GST C-terminal domain-like"/>
    <property type="match status" value="1"/>
</dbReference>
<protein>
    <submittedName>
        <fullName evidence="2">Glutathione S-transferase</fullName>
    </submittedName>
</protein>